<dbReference type="RefSeq" id="WP_085864042.1">
    <property type="nucleotide sequence ID" value="NZ_FWFT01000002.1"/>
</dbReference>
<accession>A0A1Y5S771</accession>
<sequence length="201" mass="22643">MSAHNLDVSRETKEKLEEYVRLLAKWNKSINLVAPVSLNDVWSRHIEDSAQIMSFADSNWETWIDIGSGGGLPGLVIAILDEQHRPITLVESDTRKCSFLRTVKRELNLNVDVQNLRIEHFRGSAADILSARALAPLDQLLQFVPHLLKADGKALFLKGETHRDEIEVAQENWRFELTVHPSKTHPAAGILEIAGLKPRES</sequence>
<evidence type="ECO:0000256" key="1">
    <source>
        <dbReference type="ARBA" id="ARBA00022490"/>
    </source>
</evidence>
<feature type="binding site" evidence="6">
    <location>
        <position position="67"/>
    </location>
    <ligand>
        <name>S-adenosyl-L-methionine</name>
        <dbReference type="ChEBI" id="CHEBI:59789"/>
    </ligand>
</feature>
<evidence type="ECO:0000256" key="3">
    <source>
        <dbReference type="ARBA" id="ARBA00022603"/>
    </source>
</evidence>
<dbReference type="HAMAP" id="MF_00074">
    <property type="entry name" value="16SrRNA_methyltr_G"/>
    <property type="match status" value="1"/>
</dbReference>
<dbReference type="Proteomes" id="UP000193623">
    <property type="component" value="Unassembled WGS sequence"/>
</dbReference>
<keyword evidence="4 6" id="KW-0808">Transferase</keyword>
<dbReference type="InterPro" id="IPR029063">
    <property type="entry name" value="SAM-dependent_MTases_sf"/>
</dbReference>
<comment type="similarity">
    <text evidence="6">Belongs to the methyltransferase superfamily. RNA methyltransferase RsmG family.</text>
</comment>
<dbReference type="NCBIfam" id="TIGR00138">
    <property type="entry name" value="rsmG_gidB"/>
    <property type="match status" value="1"/>
</dbReference>
<evidence type="ECO:0000313" key="8">
    <source>
        <dbReference type="Proteomes" id="UP000193623"/>
    </source>
</evidence>
<evidence type="ECO:0000256" key="6">
    <source>
        <dbReference type="HAMAP-Rule" id="MF_00074"/>
    </source>
</evidence>
<dbReference type="EC" id="2.1.1.170" evidence="6"/>
<dbReference type="Gene3D" id="3.40.50.150">
    <property type="entry name" value="Vaccinia Virus protein VP39"/>
    <property type="match status" value="1"/>
</dbReference>
<keyword evidence="2 6" id="KW-0698">rRNA processing</keyword>
<comment type="subcellular location">
    <subcellularLocation>
        <location evidence="6">Cytoplasm</location>
    </subcellularLocation>
</comment>
<dbReference type="PANTHER" id="PTHR31760">
    <property type="entry name" value="S-ADENOSYL-L-METHIONINE-DEPENDENT METHYLTRANSFERASES SUPERFAMILY PROTEIN"/>
    <property type="match status" value="1"/>
</dbReference>
<dbReference type="GO" id="GO:0070043">
    <property type="term" value="F:rRNA (guanine-N7-)-methyltransferase activity"/>
    <property type="evidence" value="ECO:0007669"/>
    <property type="project" value="UniProtKB-UniRule"/>
</dbReference>
<protein>
    <recommendedName>
        <fullName evidence="6">Ribosomal RNA small subunit methyltransferase G</fullName>
        <ecNumber evidence="6">2.1.1.170</ecNumber>
    </recommendedName>
    <alternativeName>
        <fullName evidence="6">16S rRNA 7-methylguanosine methyltransferase</fullName>
        <shortName evidence="6">16S rRNA m7G methyltransferase</shortName>
    </alternativeName>
</protein>
<reference evidence="7 8" key="1">
    <citation type="submission" date="2017-03" db="EMBL/GenBank/DDBJ databases">
        <authorList>
            <person name="Afonso C.L."/>
            <person name="Miller P.J."/>
            <person name="Scott M.A."/>
            <person name="Spackman E."/>
            <person name="Goraichik I."/>
            <person name="Dimitrov K.M."/>
            <person name="Suarez D.L."/>
            <person name="Swayne D.E."/>
        </authorList>
    </citation>
    <scope>NUCLEOTIDE SEQUENCE [LARGE SCALE GENOMIC DNA]</scope>
    <source>
        <strain evidence="7 8">CECT 8397</strain>
    </source>
</reference>
<dbReference type="SUPFAM" id="SSF53335">
    <property type="entry name" value="S-adenosyl-L-methionine-dependent methyltransferases"/>
    <property type="match status" value="1"/>
</dbReference>
<dbReference type="GO" id="GO:0005829">
    <property type="term" value="C:cytosol"/>
    <property type="evidence" value="ECO:0007669"/>
    <property type="project" value="TreeGrafter"/>
</dbReference>
<dbReference type="InterPro" id="IPR003682">
    <property type="entry name" value="rRNA_ssu_MeTfrase_G"/>
</dbReference>
<comment type="caution">
    <text evidence="6">Lacks conserved residue(s) required for the propagation of feature annotation.</text>
</comment>
<dbReference type="Pfam" id="PF02527">
    <property type="entry name" value="GidB"/>
    <property type="match status" value="1"/>
</dbReference>
<name>A0A1Y5S771_9RHOB</name>
<evidence type="ECO:0000313" key="7">
    <source>
        <dbReference type="EMBL" id="SLN33504.1"/>
    </source>
</evidence>
<comment type="catalytic activity">
    <reaction evidence="6">
        <text>guanosine(527) in 16S rRNA + S-adenosyl-L-methionine = N(7)-methylguanosine(527) in 16S rRNA + S-adenosyl-L-homocysteine</text>
        <dbReference type="Rhea" id="RHEA:42732"/>
        <dbReference type="Rhea" id="RHEA-COMP:10209"/>
        <dbReference type="Rhea" id="RHEA-COMP:10210"/>
        <dbReference type="ChEBI" id="CHEBI:57856"/>
        <dbReference type="ChEBI" id="CHEBI:59789"/>
        <dbReference type="ChEBI" id="CHEBI:74269"/>
        <dbReference type="ChEBI" id="CHEBI:74480"/>
        <dbReference type="EC" id="2.1.1.170"/>
    </reaction>
</comment>
<keyword evidence="5 6" id="KW-0949">S-adenosyl-L-methionine</keyword>
<keyword evidence="8" id="KW-1185">Reference proteome</keyword>
<evidence type="ECO:0000256" key="2">
    <source>
        <dbReference type="ARBA" id="ARBA00022552"/>
    </source>
</evidence>
<dbReference type="OrthoDB" id="9808773at2"/>
<feature type="binding site" evidence="6">
    <location>
        <position position="72"/>
    </location>
    <ligand>
        <name>S-adenosyl-L-methionine</name>
        <dbReference type="ChEBI" id="CHEBI:59789"/>
    </ligand>
</feature>
<dbReference type="PIRSF" id="PIRSF003078">
    <property type="entry name" value="GidB"/>
    <property type="match status" value="1"/>
</dbReference>
<keyword evidence="3 6" id="KW-0489">Methyltransferase</keyword>
<gene>
    <name evidence="6 7" type="primary">rsmG</name>
    <name evidence="7" type="ORF">PSJ8397_01618</name>
</gene>
<dbReference type="EMBL" id="FWFT01000002">
    <property type="protein sequence ID" value="SLN33504.1"/>
    <property type="molecule type" value="Genomic_DNA"/>
</dbReference>
<evidence type="ECO:0000256" key="5">
    <source>
        <dbReference type="ARBA" id="ARBA00022691"/>
    </source>
</evidence>
<feature type="binding site" evidence="6">
    <location>
        <position position="132"/>
    </location>
    <ligand>
        <name>S-adenosyl-L-methionine</name>
        <dbReference type="ChEBI" id="CHEBI:59789"/>
    </ligand>
</feature>
<keyword evidence="1 6" id="KW-0963">Cytoplasm</keyword>
<dbReference type="PANTHER" id="PTHR31760:SF0">
    <property type="entry name" value="S-ADENOSYL-L-METHIONINE-DEPENDENT METHYLTRANSFERASES SUPERFAMILY PROTEIN"/>
    <property type="match status" value="1"/>
</dbReference>
<organism evidence="7 8">
    <name type="scientific">Pseudooctadecabacter jejudonensis</name>
    <dbReference type="NCBI Taxonomy" id="1391910"/>
    <lineage>
        <taxon>Bacteria</taxon>
        <taxon>Pseudomonadati</taxon>
        <taxon>Pseudomonadota</taxon>
        <taxon>Alphaproteobacteria</taxon>
        <taxon>Rhodobacterales</taxon>
        <taxon>Paracoccaceae</taxon>
        <taxon>Pseudooctadecabacter</taxon>
    </lineage>
</organism>
<comment type="function">
    <text evidence="6">Specifically methylates the N7 position of guanine in position 527 of 16S rRNA.</text>
</comment>
<feature type="binding site" evidence="6">
    <location>
        <begin position="118"/>
        <end position="119"/>
    </location>
    <ligand>
        <name>S-adenosyl-L-methionine</name>
        <dbReference type="ChEBI" id="CHEBI:59789"/>
    </ligand>
</feature>
<evidence type="ECO:0000256" key="4">
    <source>
        <dbReference type="ARBA" id="ARBA00022679"/>
    </source>
</evidence>
<proteinExistence type="inferred from homology"/>
<dbReference type="AlphaFoldDB" id="A0A1Y5S771"/>